<name>A0AAU8K600_9ACTN</name>
<sequence>MAGAVRKSFDDPEETRPFVGGKGQVELVELGSTAVGRGTFNPGWKWSEHVKPLAGTDSCQSAHVGYCLSGRMVIRMDDGTETEVGPGDALEIPPGHDAWVIGDEPCVVLDWQGFTDYAKQ</sequence>
<proteinExistence type="predicted"/>
<dbReference type="InterPro" id="IPR014710">
    <property type="entry name" value="RmlC-like_jellyroll"/>
</dbReference>
<dbReference type="KEGG" id="kcm:ABWK59_33200"/>
<evidence type="ECO:0000259" key="1">
    <source>
        <dbReference type="Pfam" id="PF07883"/>
    </source>
</evidence>
<dbReference type="InterPro" id="IPR013096">
    <property type="entry name" value="Cupin_2"/>
</dbReference>
<reference evidence="2" key="1">
    <citation type="submission" date="2024-06" db="EMBL/GenBank/DDBJ databases">
        <title>The genome sequences of Kitasatospora sp. strain HUAS MG31.</title>
        <authorList>
            <person name="Mo P."/>
        </authorList>
    </citation>
    <scope>NUCLEOTIDE SEQUENCE</scope>
    <source>
        <strain evidence="2">HUAS MG31</strain>
    </source>
</reference>
<accession>A0AAU8K600</accession>
<organism evidence="2">
    <name type="scientific">Kitasatospora camelliae</name>
    <dbReference type="NCBI Taxonomy" id="3156397"/>
    <lineage>
        <taxon>Bacteria</taxon>
        <taxon>Bacillati</taxon>
        <taxon>Actinomycetota</taxon>
        <taxon>Actinomycetes</taxon>
        <taxon>Kitasatosporales</taxon>
        <taxon>Streptomycetaceae</taxon>
        <taxon>Kitasatospora</taxon>
    </lineage>
</organism>
<dbReference type="SUPFAM" id="SSF51182">
    <property type="entry name" value="RmlC-like cupins"/>
    <property type="match status" value="1"/>
</dbReference>
<dbReference type="RefSeq" id="WP_354644375.1">
    <property type="nucleotide sequence ID" value="NZ_CP159872.1"/>
</dbReference>
<dbReference type="CDD" id="cd06990">
    <property type="entry name" value="cupin_DUF861"/>
    <property type="match status" value="1"/>
</dbReference>
<gene>
    <name evidence="2" type="ORF">ABWK59_33200</name>
</gene>
<dbReference type="EMBL" id="CP159872">
    <property type="protein sequence ID" value="XCM83439.1"/>
    <property type="molecule type" value="Genomic_DNA"/>
</dbReference>
<dbReference type="Gene3D" id="2.60.120.10">
    <property type="entry name" value="Jelly Rolls"/>
    <property type="match status" value="1"/>
</dbReference>
<evidence type="ECO:0000313" key="2">
    <source>
        <dbReference type="EMBL" id="XCM83439.1"/>
    </source>
</evidence>
<feature type="domain" description="Cupin type-2" evidence="1">
    <location>
        <begin position="63"/>
        <end position="110"/>
    </location>
</feature>
<dbReference type="InterPro" id="IPR011051">
    <property type="entry name" value="RmlC_Cupin_sf"/>
</dbReference>
<protein>
    <submittedName>
        <fullName evidence="2">Cupin domain-containing protein</fullName>
    </submittedName>
</protein>
<dbReference type="AlphaFoldDB" id="A0AAU8K600"/>
<dbReference type="Pfam" id="PF07883">
    <property type="entry name" value="Cupin_2"/>
    <property type="match status" value="1"/>
</dbReference>